<proteinExistence type="predicted"/>
<protein>
    <submittedName>
        <fullName evidence="1">Uncharacterized protein</fullName>
    </submittedName>
</protein>
<evidence type="ECO:0000313" key="1">
    <source>
        <dbReference type="EMBL" id="MCD7464563.1"/>
    </source>
</evidence>
<dbReference type="EMBL" id="JACEIK010000975">
    <property type="protein sequence ID" value="MCD7464563.1"/>
    <property type="molecule type" value="Genomic_DNA"/>
</dbReference>
<keyword evidence="2" id="KW-1185">Reference proteome</keyword>
<reference evidence="1 2" key="1">
    <citation type="journal article" date="2021" name="BMC Genomics">
        <title>Datura genome reveals duplications of psychoactive alkaloid biosynthetic genes and high mutation rate following tissue culture.</title>
        <authorList>
            <person name="Rajewski A."/>
            <person name="Carter-House D."/>
            <person name="Stajich J."/>
            <person name="Litt A."/>
        </authorList>
    </citation>
    <scope>NUCLEOTIDE SEQUENCE [LARGE SCALE GENOMIC DNA]</scope>
    <source>
        <strain evidence="1">AR-01</strain>
    </source>
</reference>
<comment type="caution">
    <text evidence="1">The sequence shown here is derived from an EMBL/GenBank/DDBJ whole genome shotgun (WGS) entry which is preliminary data.</text>
</comment>
<gene>
    <name evidence="1" type="ORF">HAX54_052991</name>
</gene>
<name>A0ABS8T0D9_DATST</name>
<evidence type="ECO:0000313" key="2">
    <source>
        <dbReference type="Proteomes" id="UP000823775"/>
    </source>
</evidence>
<sequence length="105" mass="11306">MPACFIASCIRMEEGGGTLCRRHTERQVAASRATRASGREADRMASQGLWCRHVCVPFNVQAGLTRLNAGSLPLFLELTVKRGLGQPPVSEPLVSLDVISQVASL</sequence>
<organism evidence="1 2">
    <name type="scientific">Datura stramonium</name>
    <name type="common">Jimsonweed</name>
    <name type="synonym">Common thornapple</name>
    <dbReference type="NCBI Taxonomy" id="4076"/>
    <lineage>
        <taxon>Eukaryota</taxon>
        <taxon>Viridiplantae</taxon>
        <taxon>Streptophyta</taxon>
        <taxon>Embryophyta</taxon>
        <taxon>Tracheophyta</taxon>
        <taxon>Spermatophyta</taxon>
        <taxon>Magnoliopsida</taxon>
        <taxon>eudicotyledons</taxon>
        <taxon>Gunneridae</taxon>
        <taxon>Pentapetalae</taxon>
        <taxon>asterids</taxon>
        <taxon>lamiids</taxon>
        <taxon>Solanales</taxon>
        <taxon>Solanaceae</taxon>
        <taxon>Solanoideae</taxon>
        <taxon>Datureae</taxon>
        <taxon>Datura</taxon>
    </lineage>
</organism>
<dbReference type="Proteomes" id="UP000823775">
    <property type="component" value="Unassembled WGS sequence"/>
</dbReference>
<accession>A0ABS8T0D9</accession>